<dbReference type="Pfam" id="PF04264">
    <property type="entry name" value="YceI"/>
    <property type="match status" value="1"/>
</dbReference>
<evidence type="ECO:0000259" key="3">
    <source>
        <dbReference type="SMART" id="SM00867"/>
    </source>
</evidence>
<proteinExistence type="inferred from homology"/>
<feature type="compositionally biased region" description="Low complexity" evidence="2">
    <location>
        <begin position="39"/>
        <end position="55"/>
    </location>
</feature>
<dbReference type="PANTHER" id="PTHR34406:SF1">
    <property type="entry name" value="PROTEIN YCEI"/>
    <property type="match status" value="1"/>
</dbReference>
<comment type="caution">
    <text evidence="4">The sequence shown here is derived from an EMBL/GenBank/DDBJ whole genome shotgun (WGS) entry which is preliminary data.</text>
</comment>
<dbReference type="Proteomes" id="UP000561011">
    <property type="component" value="Unassembled WGS sequence"/>
</dbReference>
<protein>
    <submittedName>
        <fullName evidence="4">YceI family protein</fullName>
    </submittedName>
</protein>
<feature type="domain" description="Lipid/polyisoprenoid-binding YceI-like" evidence="3">
    <location>
        <begin position="63"/>
        <end position="226"/>
    </location>
</feature>
<evidence type="ECO:0000313" key="4">
    <source>
        <dbReference type="EMBL" id="NYS92265.1"/>
    </source>
</evidence>
<evidence type="ECO:0000313" key="5">
    <source>
        <dbReference type="Proteomes" id="UP000561011"/>
    </source>
</evidence>
<dbReference type="InterPro" id="IPR036761">
    <property type="entry name" value="TTHA0802/YceI-like_sf"/>
</dbReference>
<comment type="similarity">
    <text evidence="1">Belongs to the UPF0312 family.</text>
</comment>
<keyword evidence="5" id="KW-1185">Reference proteome</keyword>
<dbReference type="Gene3D" id="2.40.128.110">
    <property type="entry name" value="Lipid/polyisoprenoid-binding, YceI-like"/>
    <property type="match status" value="1"/>
</dbReference>
<dbReference type="SUPFAM" id="SSF101874">
    <property type="entry name" value="YceI-like"/>
    <property type="match status" value="1"/>
</dbReference>
<evidence type="ECO:0000256" key="1">
    <source>
        <dbReference type="ARBA" id="ARBA00008812"/>
    </source>
</evidence>
<gene>
    <name evidence="4" type="ORF">HZZ10_01770</name>
</gene>
<feature type="region of interest" description="Disordered" evidence="2">
    <location>
        <begin position="37"/>
        <end position="60"/>
    </location>
</feature>
<dbReference type="EMBL" id="JACBYE010000003">
    <property type="protein sequence ID" value="NYS92265.1"/>
    <property type="molecule type" value="Genomic_DNA"/>
</dbReference>
<sequence length="227" mass="23155">MKKKLIIAVIALVVVVAAVVGGTALYAKIENDKAPEELGLSTPTASASTGTGETADPADLAGDWTIADGSQAGYRVDEVLNGQDVTVVGRTEDVDGTLTIDGTELSAADITVSMTTVATDNSNRDSQFLDILKTAENPTSTFTLTEPVDISAVSSGVASVQAVGDLTIAGVTKSVTVALEAQTTADGVEVSGTIPVTFSDFGVDAPDLGFVKVEDSGTVEMLLQLTK</sequence>
<dbReference type="PANTHER" id="PTHR34406">
    <property type="entry name" value="PROTEIN YCEI"/>
    <property type="match status" value="1"/>
</dbReference>
<dbReference type="RefSeq" id="WP_056128864.1">
    <property type="nucleotide sequence ID" value="NZ_JACBYE010000003.1"/>
</dbReference>
<organism evidence="4 5">
    <name type="scientific">Sanguibacter inulinus</name>
    <dbReference type="NCBI Taxonomy" id="60922"/>
    <lineage>
        <taxon>Bacteria</taxon>
        <taxon>Bacillati</taxon>
        <taxon>Actinomycetota</taxon>
        <taxon>Actinomycetes</taxon>
        <taxon>Micrococcales</taxon>
        <taxon>Sanguibacteraceae</taxon>
        <taxon>Sanguibacter</taxon>
    </lineage>
</organism>
<dbReference type="AlphaFoldDB" id="A0A853ENR7"/>
<dbReference type="InterPro" id="IPR007372">
    <property type="entry name" value="Lipid/polyisoprenoid-bd_YceI"/>
</dbReference>
<evidence type="ECO:0000256" key="2">
    <source>
        <dbReference type="SAM" id="MobiDB-lite"/>
    </source>
</evidence>
<name>A0A853ENR7_9MICO</name>
<reference evidence="4 5" key="1">
    <citation type="submission" date="2020-07" db="EMBL/GenBank/DDBJ databases">
        <title>MOT database genomes.</title>
        <authorList>
            <person name="Joseph S."/>
            <person name="Aduse-Opoku J."/>
            <person name="Hashim A."/>
            <person name="Wade W."/>
            <person name="Curtis M."/>
        </authorList>
    </citation>
    <scope>NUCLEOTIDE SEQUENCE [LARGE SCALE GENOMIC DNA]</scope>
    <source>
        <strain evidence="4 5">DSM 100099</strain>
    </source>
</reference>
<accession>A0A853ENR7</accession>
<dbReference type="SMART" id="SM00867">
    <property type="entry name" value="YceI"/>
    <property type="match status" value="1"/>
</dbReference>